<comment type="caution">
    <text evidence="3">The sequence shown here is derived from an EMBL/GenBank/DDBJ whole genome shotgun (WGS) entry which is preliminary data.</text>
</comment>
<feature type="compositionally biased region" description="Pro residues" evidence="1">
    <location>
        <begin position="1"/>
        <end position="31"/>
    </location>
</feature>
<sequence>MTAPTPPDGTPPPPTAPPPTPAAPAPAPAPAPARRFDLQGWSAVVTALVGVATLGAGFAGGYLTQSQSAPGDRPQPTVTVTVPGPTVTVTAAPGAATAPAVNPLPSTAPTGPSASAARVLLASPDAGPGGTRTVLTGQGFPPDTVVRISFVVRTEGLEYQHRDLRDTKSDAAGAFSVEVSVPSDLEDYKDKNTYLRAQAGTGTKYSETVFTLLP</sequence>
<dbReference type="Proteomes" id="UP001599542">
    <property type="component" value="Unassembled WGS sequence"/>
</dbReference>
<evidence type="ECO:0000313" key="4">
    <source>
        <dbReference type="Proteomes" id="UP001599542"/>
    </source>
</evidence>
<accession>A0ABW6GFN8</accession>
<dbReference type="EMBL" id="JBHYPX010000007">
    <property type="protein sequence ID" value="MFE1351523.1"/>
    <property type="molecule type" value="Genomic_DNA"/>
</dbReference>
<reference evidence="3 4" key="1">
    <citation type="submission" date="2024-09" db="EMBL/GenBank/DDBJ databases">
        <title>The Natural Products Discovery Center: Release of the First 8490 Sequenced Strains for Exploring Actinobacteria Biosynthetic Diversity.</title>
        <authorList>
            <person name="Kalkreuter E."/>
            <person name="Kautsar S.A."/>
            <person name="Yang D."/>
            <person name="Bader C.D."/>
            <person name="Teijaro C.N."/>
            <person name="Fluegel L."/>
            <person name="Davis C.M."/>
            <person name="Simpson J.R."/>
            <person name="Lauterbach L."/>
            <person name="Steele A.D."/>
            <person name="Gui C."/>
            <person name="Meng S."/>
            <person name="Li G."/>
            <person name="Viehrig K."/>
            <person name="Ye F."/>
            <person name="Su P."/>
            <person name="Kiefer A.F."/>
            <person name="Nichols A."/>
            <person name="Cepeda A.J."/>
            <person name="Yan W."/>
            <person name="Fan B."/>
            <person name="Jiang Y."/>
            <person name="Adhikari A."/>
            <person name="Zheng C.-J."/>
            <person name="Schuster L."/>
            <person name="Cowan T.M."/>
            <person name="Smanski M.J."/>
            <person name="Chevrette M.G."/>
            <person name="De Carvalho L.P.S."/>
            <person name="Shen B."/>
        </authorList>
    </citation>
    <scope>NUCLEOTIDE SEQUENCE [LARGE SCALE GENOMIC DNA]</scope>
    <source>
        <strain evidence="3 4">NPDC058753</strain>
    </source>
</reference>
<feature type="region of interest" description="Disordered" evidence="1">
    <location>
        <begin position="1"/>
        <end position="34"/>
    </location>
</feature>
<keyword evidence="4" id="KW-1185">Reference proteome</keyword>
<organism evidence="3 4">
    <name type="scientific">Kitasatospora phosalacinea</name>
    <dbReference type="NCBI Taxonomy" id="2065"/>
    <lineage>
        <taxon>Bacteria</taxon>
        <taxon>Bacillati</taxon>
        <taxon>Actinomycetota</taxon>
        <taxon>Actinomycetes</taxon>
        <taxon>Kitasatosporales</taxon>
        <taxon>Streptomycetaceae</taxon>
        <taxon>Kitasatospora</taxon>
    </lineage>
</organism>
<gene>
    <name evidence="3" type="ORF">ACFW6T_05975</name>
</gene>
<dbReference type="RefSeq" id="WP_380319571.1">
    <property type="nucleotide sequence ID" value="NZ_JBHYPW010000009.1"/>
</dbReference>
<evidence type="ECO:0000313" key="3">
    <source>
        <dbReference type="EMBL" id="MFE1351523.1"/>
    </source>
</evidence>
<keyword evidence="2" id="KW-0472">Membrane</keyword>
<evidence type="ECO:0000256" key="2">
    <source>
        <dbReference type="SAM" id="Phobius"/>
    </source>
</evidence>
<keyword evidence="2" id="KW-0812">Transmembrane</keyword>
<protein>
    <submittedName>
        <fullName evidence="3">Uncharacterized protein</fullName>
    </submittedName>
</protein>
<proteinExistence type="predicted"/>
<keyword evidence="2" id="KW-1133">Transmembrane helix</keyword>
<feature type="transmembrane region" description="Helical" evidence="2">
    <location>
        <begin position="40"/>
        <end position="63"/>
    </location>
</feature>
<evidence type="ECO:0000256" key="1">
    <source>
        <dbReference type="SAM" id="MobiDB-lite"/>
    </source>
</evidence>
<name>A0ABW6GFN8_9ACTN</name>